<gene>
    <name evidence="9" type="ORF">OBRU01_24220</name>
</gene>
<sequence length="191" mass="21841">MLAYFWNFLTSSVAEFGRFLGPCVADSPFLRWSRCSSFAGDSGYALRPWMMTPLVETTPNTPEDRYNDTQKKMRATVERCNGVIKQRFRCLLKDRVLHYTPQKANKIINACVVLHNMCVEADVPLPPNSGENITEEQLGMLPDRPPPALPPNSRTNRYLNMGRTKQTNIINQYFNLKTVNKIKTGTYLCDE</sequence>
<evidence type="ECO:0000313" key="10">
    <source>
        <dbReference type="Proteomes" id="UP000037510"/>
    </source>
</evidence>
<dbReference type="GO" id="GO:0046872">
    <property type="term" value="F:metal ion binding"/>
    <property type="evidence" value="ECO:0007669"/>
    <property type="project" value="UniProtKB-KW"/>
</dbReference>
<accession>A0A0L7KP51</accession>
<dbReference type="InterPro" id="IPR045249">
    <property type="entry name" value="HARBI1-like"/>
</dbReference>
<name>A0A0L7KP51_OPEBR</name>
<keyword evidence="7" id="KW-0539">Nucleus</keyword>
<dbReference type="GO" id="GO:0004518">
    <property type="term" value="F:nuclease activity"/>
    <property type="evidence" value="ECO:0007669"/>
    <property type="project" value="UniProtKB-KW"/>
</dbReference>
<organism evidence="9 10">
    <name type="scientific">Operophtera brumata</name>
    <name type="common">Winter moth</name>
    <name type="synonym">Phalaena brumata</name>
    <dbReference type="NCBI Taxonomy" id="104452"/>
    <lineage>
        <taxon>Eukaryota</taxon>
        <taxon>Metazoa</taxon>
        <taxon>Ecdysozoa</taxon>
        <taxon>Arthropoda</taxon>
        <taxon>Hexapoda</taxon>
        <taxon>Insecta</taxon>
        <taxon>Pterygota</taxon>
        <taxon>Neoptera</taxon>
        <taxon>Endopterygota</taxon>
        <taxon>Lepidoptera</taxon>
        <taxon>Glossata</taxon>
        <taxon>Ditrysia</taxon>
        <taxon>Geometroidea</taxon>
        <taxon>Geometridae</taxon>
        <taxon>Larentiinae</taxon>
        <taxon>Operophtera</taxon>
    </lineage>
</organism>
<keyword evidence="6" id="KW-0378">Hydrolase</keyword>
<keyword evidence="10" id="KW-1185">Reference proteome</keyword>
<dbReference type="PANTHER" id="PTHR22930:SF267">
    <property type="entry name" value="NUCLEASE HARBI1-RELATED"/>
    <property type="match status" value="1"/>
</dbReference>
<evidence type="ECO:0000256" key="1">
    <source>
        <dbReference type="ARBA" id="ARBA00001968"/>
    </source>
</evidence>
<dbReference type="AlphaFoldDB" id="A0A0L7KP51"/>
<comment type="subcellular location">
    <subcellularLocation>
        <location evidence="2">Nucleus</location>
    </subcellularLocation>
</comment>
<dbReference type="EMBL" id="JTDY01007884">
    <property type="protein sequence ID" value="KOB64885.1"/>
    <property type="molecule type" value="Genomic_DNA"/>
</dbReference>
<dbReference type="GO" id="GO:0016787">
    <property type="term" value="F:hydrolase activity"/>
    <property type="evidence" value="ECO:0007669"/>
    <property type="project" value="UniProtKB-KW"/>
</dbReference>
<feature type="domain" description="DDE Tnp4" evidence="8">
    <location>
        <begin position="36"/>
        <end position="116"/>
    </location>
</feature>
<comment type="caution">
    <text evidence="9">The sequence shown here is derived from an EMBL/GenBank/DDBJ whole genome shotgun (WGS) entry which is preliminary data.</text>
</comment>
<evidence type="ECO:0000256" key="7">
    <source>
        <dbReference type="ARBA" id="ARBA00023242"/>
    </source>
</evidence>
<keyword evidence="4" id="KW-0540">Nuclease</keyword>
<evidence type="ECO:0000256" key="5">
    <source>
        <dbReference type="ARBA" id="ARBA00022723"/>
    </source>
</evidence>
<evidence type="ECO:0000256" key="6">
    <source>
        <dbReference type="ARBA" id="ARBA00022801"/>
    </source>
</evidence>
<dbReference type="Pfam" id="PF13359">
    <property type="entry name" value="DDE_Tnp_4"/>
    <property type="match status" value="1"/>
</dbReference>
<dbReference type="InterPro" id="IPR027806">
    <property type="entry name" value="HARBI1_dom"/>
</dbReference>
<evidence type="ECO:0000256" key="4">
    <source>
        <dbReference type="ARBA" id="ARBA00022722"/>
    </source>
</evidence>
<keyword evidence="5" id="KW-0479">Metal-binding</keyword>
<evidence type="ECO:0000259" key="8">
    <source>
        <dbReference type="Pfam" id="PF13359"/>
    </source>
</evidence>
<evidence type="ECO:0000313" key="9">
    <source>
        <dbReference type="EMBL" id="KOB64885.1"/>
    </source>
</evidence>
<dbReference type="Proteomes" id="UP000037510">
    <property type="component" value="Unassembled WGS sequence"/>
</dbReference>
<protein>
    <recommendedName>
        <fullName evidence="8">DDE Tnp4 domain-containing protein</fullName>
    </recommendedName>
</protein>
<evidence type="ECO:0000256" key="2">
    <source>
        <dbReference type="ARBA" id="ARBA00004123"/>
    </source>
</evidence>
<evidence type="ECO:0000256" key="3">
    <source>
        <dbReference type="ARBA" id="ARBA00006958"/>
    </source>
</evidence>
<comment type="cofactor">
    <cofactor evidence="1">
        <name>a divalent metal cation</name>
        <dbReference type="ChEBI" id="CHEBI:60240"/>
    </cofactor>
</comment>
<reference evidence="9 10" key="1">
    <citation type="journal article" date="2015" name="Genome Biol. Evol.">
        <title>The genome of winter moth (Operophtera brumata) provides a genomic perspective on sexual dimorphism and phenology.</title>
        <authorList>
            <person name="Derks M.F."/>
            <person name="Smit S."/>
            <person name="Salis L."/>
            <person name="Schijlen E."/>
            <person name="Bossers A."/>
            <person name="Mateman C."/>
            <person name="Pijl A.S."/>
            <person name="de Ridder D."/>
            <person name="Groenen M.A."/>
            <person name="Visser M.E."/>
            <person name="Megens H.J."/>
        </authorList>
    </citation>
    <scope>NUCLEOTIDE SEQUENCE [LARGE SCALE GENOMIC DNA]</scope>
    <source>
        <strain evidence="9">WM2013NL</strain>
        <tissue evidence="9">Head and thorax</tissue>
    </source>
</reference>
<dbReference type="PANTHER" id="PTHR22930">
    <property type="match status" value="1"/>
</dbReference>
<proteinExistence type="inferred from homology"/>
<comment type="similarity">
    <text evidence="3">Belongs to the HARBI1 family.</text>
</comment>
<dbReference type="GO" id="GO:0005634">
    <property type="term" value="C:nucleus"/>
    <property type="evidence" value="ECO:0007669"/>
    <property type="project" value="UniProtKB-SubCell"/>
</dbReference>
<dbReference type="STRING" id="104452.A0A0L7KP51"/>